<dbReference type="OrthoDB" id="643280at2759"/>
<keyword evidence="13" id="KW-1185">Reference proteome</keyword>
<evidence type="ECO:0000313" key="13">
    <source>
        <dbReference type="Proteomes" id="UP000604825"/>
    </source>
</evidence>
<dbReference type="SMART" id="SM00108">
    <property type="entry name" value="B_lectin"/>
    <property type="match status" value="1"/>
</dbReference>
<dbReference type="CDD" id="cd00028">
    <property type="entry name" value="B_lectin"/>
    <property type="match status" value="1"/>
</dbReference>
<comment type="subcellular location">
    <subcellularLocation>
        <location evidence="1">Membrane</location>
        <topology evidence="1">Single-pass type I membrane protein</topology>
    </subcellularLocation>
</comment>
<gene>
    <name evidence="12" type="ORF">NCGR_LOCUS63721</name>
</gene>
<dbReference type="SMART" id="SM00473">
    <property type="entry name" value="PAN_AP"/>
    <property type="match status" value="1"/>
</dbReference>
<keyword evidence="3 9" id="KW-0732">Signal</keyword>
<evidence type="ECO:0000256" key="3">
    <source>
        <dbReference type="ARBA" id="ARBA00022729"/>
    </source>
</evidence>
<organism evidence="12 13">
    <name type="scientific">Miscanthus lutarioriparius</name>
    <dbReference type="NCBI Taxonomy" id="422564"/>
    <lineage>
        <taxon>Eukaryota</taxon>
        <taxon>Viridiplantae</taxon>
        <taxon>Streptophyta</taxon>
        <taxon>Embryophyta</taxon>
        <taxon>Tracheophyta</taxon>
        <taxon>Spermatophyta</taxon>
        <taxon>Magnoliopsida</taxon>
        <taxon>Liliopsida</taxon>
        <taxon>Poales</taxon>
        <taxon>Poaceae</taxon>
        <taxon>PACMAD clade</taxon>
        <taxon>Panicoideae</taxon>
        <taxon>Andropogonodae</taxon>
        <taxon>Andropogoneae</taxon>
        <taxon>Saccharinae</taxon>
        <taxon>Miscanthus</taxon>
    </lineage>
</organism>
<evidence type="ECO:0000259" key="10">
    <source>
        <dbReference type="PROSITE" id="PS50927"/>
    </source>
</evidence>
<feature type="chain" id="PRO_5032444191" description="non-specific serine/threonine protein kinase" evidence="9">
    <location>
        <begin position="16"/>
        <end position="653"/>
    </location>
</feature>
<proteinExistence type="predicted"/>
<dbReference type="InterPro" id="IPR001480">
    <property type="entry name" value="Bulb-type_lectin_dom"/>
</dbReference>
<protein>
    <recommendedName>
        <fullName evidence="2">non-specific serine/threonine protein kinase</fullName>
        <ecNumber evidence="2">2.7.11.1</ecNumber>
    </recommendedName>
</protein>
<keyword evidence="8" id="KW-0472">Membrane</keyword>
<dbReference type="InterPro" id="IPR003609">
    <property type="entry name" value="Pan_app"/>
</dbReference>
<dbReference type="Pfam" id="PF00954">
    <property type="entry name" value="S_locus_glycop"/>
    <property type="match status" value="1"/>
</dbReference>
<dbReference type="EC" id="2.7.11.1" evidence="2"/>
<evidence type="ECO:0000256" key="2">
    <source>
        <dbReference type="ARBA" id="ARBA00012513"/>
    </source>
</evidence>
<keyword evidence="5" id="KW-0675">Receptor</keyword>
<feature type="domain" description="Bulb-type lectin" evidence="10">
    <location>
        <begin position="29"/>
        <end position="164"/>
    </location>
</feature>
<evidence type="ECO:0000256" key="4">
    <source>
        <dbReference type="ARBA" id="ARBA00023157"/>
    </source>
</evidence>
<dbReference type="SUPFAM" id="SSF56112">
    <property type="entry name" value="Protein kinase-like (PK-like)"/>
    <property type="match status" value="1"/>
</dbReference>
<dbReference type="SUPFAM" id="SSF51110">
    <property type="entry name" value="alpha-D-mannose-specific plant lectins"/>
    <property type="match status" value="1"/>
</dbReference>
<dbReference type="GO" id="GO:0048544">
    <property type="term" value="P:recognition of pollen"/>
    <property type="evidence" value="ECO:0007669"/>
    <property type="project" value="InterPro"/>
</dbReference>
<feature type="domain" description="Apple" evidence="11">
    <location>
        <begin position="357"/>
        <end position="442"/>
    </location>
</feature>
<feature type="signal peptide" evidence="9">
    <location>
        <begin position="1"/>
        <end position="15"/>
    </location>
</feature>
<dbReference type="PANTHER" id="PTHR32444:SF183">
    <property type="entry name" value="APPLE DOMAIN-CONTAINING PROTEIN"/>
    <property type="match status" value="1"/>
</dbReference>
<dbReference type="AlphaFoldDB" id="A0A811SEB3"/>
<comment type="caution">
    <text evidence="12">The sequence shown here is derived from an EMBL/GenBank/DDBJ whole genome shotgun (WGS) entry which is preliminary data.</text>
</comment>
<dbReference type="Gene3D" id="1.10.510.10">
    <property type="entry name" value="Transferase(Phosphotransferase) domain 1"/>
    <property type="match status" value="1"/>
</dbReference>
<comment type="catalytic activity">
    <reaction evidence="6">
        <text>L-threonyl-[protein] + ATP = O-phospho-L-threonyl-[protein] + ADP + H(+)</text>
        <dbReference type="Rhea" id="RHEA:46608"/>
        <dbReference type="Rhea" id="RHEA-COMP:11060"/>
        <dbReference type="Rhea" id="RHEA-COMP:11605"/>
        <dbReference type="ChEBI" id="CHEBI:15378"/>
        <dbReference type="ChEBI" id="CHEBI:30013"/>
        <dbReference type="ChEBI" id="CHEBI:30616"/>
        <dbReference type="ChEBI" id="CHEBI:61977"/>
        <dbReference type="ChEBI" id="CHEBI:456216"/>
        <dbReference type="EC" id="2.7.11.1"/>
    </reaction>
</comment>
<evidence type="ECO:0000256" key="7">
    <source>
        <dbReference type="ARBA" id="ARBA00048679"/>
    </source>
</evidence>
<dbReference type="InterPro" id="IPR036426">
    <property type="entry name" value="Bulb-type_lectin_dom_sf"/>
</dbReference>
<dbReference type="Proteomes" id="UP000604825">
    <property type="component" value="Unassembled WGS sequence"/>
</dbReference>
<dbReference type="PROSITE" id="PS50948">
    <property type="entry name" value="PAN"/>
    <property type="match status" value="1"/>
</dbReference>
<accession>A0A811SEB3</accession>
<dbReference type="EMBL" id="CAJGYO010000019">
    <property type="protein sequence ID" value="CAD6339623.1"/>
    <property type="molecule type" value="Genomic_DNA"/>
</dbReference>
<dbReference type="SUPFAM" id="SSF57414">
    <property type="entry name" value="Hairpin loop containing domain-like"/>
    <property type="match status" value="1"/>
</dbReference>
<dbReference type="PANTHER" id="PTHR32444">
    <property type="entry name" value="BULB-TYPE LECTIN DOMAIN-CONTAINING PROTEIN"/>
    <property type="match status" value="1"/>
</dbReference>
<evidence type="ECO:0000313" key="12">
    <source>
        <dbReference type="EMBL" id="CAD6339623.1"/>
    </source>
</evidence>
<dbReference type="Gene3D" id="2.90.10.10">
    <property type="entry name" value="Bulb-type lectin domain"/>
    <property type="match status" value="1"/>
</dbReference>
<dbReference type="GO" id="GO:0004674">
    <property type="term" value="F:protein serine/threonine kinase activity"/>
    <property type="evidence" value="ECO:0007669"/>
    <property type="project" value="UniProtKB-EC"/>
</dbReference>
<dbReference type="GO" id="GO:0051707">
    <property type="term" value="P:response to other organism"/>
    <property type="evidence" value="ECO:0007669"/>
    <property type="project" value="UniProtKB-ARBA"/>
</dbReference>
<dbReference type="CDD" id="cd01098">
    <property type="entry name" value="PAN_AP_plant"/>
    <property type="match status" value="1"/>
</dbReference>
<keyword evidence="4" id="KW-1015">Disulfide bond</keyword>
<evidence type="ECO:0000256" key="6">
    <source>
        <dbReference type="ARBA" id="ARBA00047899"/>
    </source>
</evidence>
<dbReference type="Pfam" id="PF08276">
    <property type="entry name" value="PAN_2"/>
    <property type="match status" value="1"/>
</dbReference>
<keyword evidence="8" id="KW-0812">Transmembrane</keyword>
<evidence type="ECO:0000256" key="8">
    <source>
        <dbReference type="SAM" id="Phobius"/>
    </source>
</evidence>
<comment type="catalytic activity">
    <reaction evidence="7">
        <text>L-seryl-[protein] + ATP = O-phospho-L-seryl-[protein] + ADP + H(+)</text>
        <dbReference type="Rhea" id="RHEA:17989"/>
        <dbReference type="Rhea" id="RHEA-COMP:9863"/>
        <dbReference type="Rhea" id="RHEA-COMP:11604"/>
        <dbReference type="ChEBI" id="CHEBI:15378"/>
        <dbReference type="ChEBI" id="CHEBI:29999"/>
        <dbReference type="ChEBI" id="CHEBI:30616"/>
        <dbReference type="ChEBI" id="CHEBI:83421"/>
        <dbReference type="ChEBI" id="CHEBI:456216"/>
        <dbReference type="EC" id="2.7.11.1"/>
    </reaction>
</comment>
<dbReference type="InterPro" id="IPR000858">
    <property type="entry name" value="S_locus_glycoprot_dom"/>
</dbReference>
<evidence type="ECO:0000256" key="1">
    <source>
        <dbReference type="ARBA" id="ARBA00004479"/>
    </source>
</evidence>
<evidence type="ECO:0000256" key="9">
    <source>
        <dbReference type="SAM" id="SignalP"/>
    </source>
</evidence>
<evidence type="ECO:0000256" key="5">
    <source>
        <dbReference type="ARBA" id="ARBA00023170"/>
    </source>
</evidence>
<evidence type="ECO:0000259" key="11">
    <source>
        <dbReference type="PROSITE" id="PS50948"/>
    </source>
</evidence>
<name>A0A811SEB3_9POAL</name>
<keyword evidence="8" id="KW-1133">Transmembrane helix</keyword>
<sequence>MSLTSVATALAVVLACSITAGLPGAVASGDTVSARRPLRGIDTVVSAQGKFELGLFSPGGSGRFYLGIWYKNVPVQTVIWVGNRVNPLSGSGVASTELRVSSDGNLELVGLSPSSATPGVLWSSNLSSSSSVSSSPGSNVAVMRDNGNLVLLDGGNSSNVLWQSFDHPTDTLVPEAWLGEDKLTGEYQTLTSWRNAEDPAPGMFTNTVDRNGSSEFFYLWNGSRAYWRSGVWTGRVFANLPEAVNNVLFNQTYVETPAYRRVTSVLYDNATVTRMVLDLTGQTKQFIWVPGSQSWQFFWAAPTVQCDVYALCGAFGVCNQRSQPPCQCPPGFAPAADRDWGLSDWSAGCHRSLPLQCGGNGSTDAFLELPGMKLPDDSLSVAGAQSKAECELACLNNCSCQAYTFSGGGCAVWHDGFRNLQQLFPDAGGGGSSSSSLYLRLSESELQHLRGANNGKNRRRLWLALGIVLACIAALGVAAVAAWILVSRRRRRAEMANQKSSSLAVYSYGDLRSATSNFSERLGGGSFGSVAKADVYSFGMVLFEIISGRRNAEGHGASWDDRDGGDRESTFFPVWAAVRVAEGDTAAVADARLRGDVSEDELERACRVACWCIQDQEAHRPAMAQVVQALEGVVDVDMPPVPRALQHLATLTA</sequence>
<reference evidence="12" key="1">
    <citation type="submission" date="2020-10" db="EMBL/GenBank/DDBJ databases">
        <authorList>
            <person name="Han B."/>
            <person name="Lu T."/>
            <person name="Zhao Q."/>
            <person name="Huang X."/>
            <person name="Zhao Y."/>
        </authorList>
    </citation>
    <scope>NUCLEOTIDE SEQUENCE</scope>
</reference>
<dbReference type="InterPro" id="IPR011009">
    <property type="entry name" value="Kinase-like_dom_sf"/>
</dbReference>
<dbReference type="Pfam" id="PF01453">
    <property type="entry name" value="B_lectin"/>
    <property type="match status" value="1"/>
</dbReference>
<feature type="transmembrane region" description="Helical" evidence="8">
    <location>
        <begin position="461"/>
        <end position="486"/>
    </location>
</feature>
<dbReference type="GO" id="GO:0016020">
    <property type="term" value="C:membrane"/>
    <property type="evidence" value="ECO:0007669"/>
    <property type="project" value="UniProtKB-SubCell"/>
</dbReference>
<dbReference type="PROSITE" id="PS50927">
    <property type="entry name" value="BULB_LECTIN"/>
    <property type="match status" value="1"/>
</dbReference>